<feature type="region of interest" description="Disordered" evidence="1">
    <location>
        <begin position="61"/>
        <end position="112"/>
    </location>
</feature>
<keyword evidence="2" id="KW-0812">Transmembrane</keyword>
<evidence type="ECO:0000256" key="2">
    <source>
        <dbReference type="SAM" id="Phobius"/>
    </source>
</evidence>
<keyword evidence="2" id="KW-0472">Membrane</keyword>
<keyword evidence="4" id="KW-1185">Reference proteome</keyword>
<accession>A0ABT8C9E2</accession>
<organism evidence="3 4">
    <name type="scientific">Cyclobacterium jeungdonense</name>
    <dbReference type="NCBI Taxonomy" id="708087"/>
    <lineage>
        <taxon>Bacteria</taxon>
        <taxon>Pseudomonadati</taxon>
        <taxon>Bacteroidota</taxon>
        <taxon>Cytophagia</taxon>
        <taxon>Cytophagales</taxon>
        <taxon>Cyclobacteriaceae</taxon>
        <taxon>Cyclobacterium</taxon>
    </lineage>
</organism>
<feature type="compositionally biased region" description="Basic residues" evidence="1">
    <location>
        <begin position="65"/>
        <end position="74"/>
    </location>
</feature>
<evidence type="ECO:0000313" key="3">
    <source>
        <dbReference type="EMBL" id="MDN3689389.1"/>
    </source>
</evidence>
<dbReference type="Proteomes" id="UP001236663">
    <property type="component" value="Unassembled WGS sequence"/>
</dbReference>
<keyword evidence="2" id="KW-1133">Transmembrane helix</keyword>
<protein>
    <submittedName>
        <fullName evidence="3">Uncharacterized protein</fullName>
    </submittedName>
</protein>
<feature type="compositionally biased region" description="Basic and acidic residues" evidence="1">
    <location>
        <begin position="84"/>
        <end position="112"/>
    </location>
</feature>
<evidence type="ECO:0000313" key="4">
    <source>
        <dbReference type="Proteomes" id="UP001236663"/>
    </source>
</evidence>
<name>A0ABT8C9E2_9BACT</name>
<sequence length="112" mass="12708">MENIDVIILTIVVVISFVVFIVTSIREFSRMEEEPYEYEPASGPTRAALFNALSSLLEEEDYPTKKNKGHKGPIKRTISDMDSDGVHFEREKKTGNKGESRKKSADSDQKKK</sequence>
<evidence type="ECO:0000256" key="1">
    <source>
        <dbReference type="SAM" id="MobiDB-lite"/>
    </source>
</evidence>
<feature type="transmembrane region" description="Helical" evidence="2">
    <location>
        <begin position="6"/>
        <end position="25"/>
    </location>
</feature>
<reference evidence="4" key="1">
    <citation type="journal article" date="2019" name="Int. J. Syst. Evol. Microbiol.">
        <title>The Global Catalogue of Microorganisms (GCM) 10K type strain sequencing project: providing services to taxonomists for standard genome sequencing and annotation.</title>
        <authorList>
            <consortium name="The Broad Institute Genomics Platform"/>
            <consortium name="The Broad Institute Genome Sequencing Center for Infectious Disease"/>
            <person name="Wu L."/>
            <person name="Ma J."/>
        </authorList>
    </citation>
    <scope>NUCLEOTIDE SEQUENCE [LARGE SCALE GENOMIC DNA]</scope>
    <source>
        <strain evidence="4">CECT 7706</strain>
    </source>
</reference>
<dbReference type="EMBL" id="JAUFQS010000026">
    <property type="protein sequence ID" value="MDN3689389.1"/>
    <property type="molecule type" value="Genomic_DNA"/>
</dbReference>
<dbReference type="RefSeq" id="WP_163386282.1">
    <property type="nucleotide sequence ID" value="NZ_JAUFQS010000026.1"/>
</dbReference>
<proteinExistence type="predicted"/>
<comment type="caution">
    <text evidence="3">The sequence shown here is derived from an EMBL/GenBank/DDBJ whole genome shotgun (WGS) entry which is preliminary data.</text>
</comment>
<gene>
    <name evidence="3" type="ORF">QWZ15_16265</name>
</gene>